<evidence type="ECO:0000313" key="3">
    <source>
        <dbReference type="Proteomes" id="UP000271925"/>
    </source>
</evidence>
<feature type="chain" id="PRO_5018227442" description="Glycosyl hydrolase family 43" evidence="1">
    <location>
        <begin position="26"/>
        <end position="355"/>
    </location>
</feature>
<dbReference type="RefSeq" id="WP_124874153.1">
    <property type="nucleotide sequence ID" value="NZ_RQJO01000008.1"/>
</dbReference>
<name>A0A3P1BS61_9BACT</name>
<protein>
    <recommendedName>
        <fullName evidence="4">Glycosyl hydrolase family 43</fullName>
    </recommendedName>
</protein>
<reference evidence="2 3" key="1">
    <citation type="submission" date="2018-11" db="EMBL/GenBank/DDBJ databases">
        <authorList>
            <person name="Zhou Z."/>
            <person name="Wang G."/>
        </authorList>
    </citation>
    <scope>NUCLEOTIDE SEQUENCE [LARGE SCALE GENOMIC DNA]</scope>
    <source>
        <strain evidence="2 3">KCTC52004</strain>
    </source>
</reference>
<dbReference type="Gene3D" id="2.115.10.20">
    <property type="entry name" value="Glycosyl hydrolase domain, family 43"/>
    <property type="match status" value="2"/>
</dbReference>
<gene>
    <name evidence="2" type="ORF">EHT25_10385</name>
</gene>
<feature type="signal peptide" evidence="1">
    <location>
        <begin position="1"/>
        <end position="25"/>
    </location>
</feature>
<keyword evidence="3" id="KW-1185">Reference proteome</keyword>
<comment type="caution">
    <text evidence="2">The sequence shown here is derived from an EMBL/GenBank/DDBJ whole genome shotgun (WGS) entry which is preliminary data.</text>
</comment>
<dbReference type="AlphaFoldDB" id="A0A3P1BS61"/>
<dbReference type="EMBL" id="RQJO01000008">
    <property type="protein sequence ID" value="RRB03932.1"/>
    <property type="molecule type" value="Genomic_DNA"/>
</dbReference>
<proteinExistence type="predicted"/>
<dbReference type="OrthoDB" id="9794572at2"/>
<accession>A0A3P1BS61</accession>
<organism evidence="2 3">
    <name type="scientific">Larkinella rosea</name>
    <dbReference type="NCBI Taxonomy" id="2025312"/>
    <lineage>
        <taxon>Bacteria</taxon>
        <taxon>Pseudomonadati</taxon>
        <taxon>Bacteroidota</taxon>
        <taxon>Cytophagia</taxon>
        <taxon>Cytophagales</taxon>
        <taxon>Spirosomataceae</taxon>
        <taxon>Larkinella</taxon>
    </lineage>
</organism>
<evidence type="ECO:0000256" key="1">
    <source>
        <dbReference type="SAM" id="SignalP"/>
    </source>
</evidence>
<dbReference type="SUPFAM" id="SSF75005">
    <property type="entry name" value="Arabinanase/levansucrase/invertase"/>
    <property type="match status" value="1"/>
</dbReference>
<evidence type="ECO:0000313" key="2">
    <source>
        <dbReference type="EMBL" id="RRB03932.1"/>
    </source>
</evidence>
<evidence type="ECO:0008006" key="4">
    <source>
        <dbReference type="Google" id="ProtNLM"/>
    </source>
</evidence>
<dbReference type="Proteomes" id="UP000271925">
    <property type="component" value="Unassembled WGS sequence"/>
</dbReference>
<dbReference type="InterPro" id="IPR023296">
    <property type="entry name" value="Glyco_hydro_beta-prop_sf"/>
</dbReference>
<keyword evidence="1" id="KW-0732">Signal</keyword>
<sequence length="355" mass="40095">MHLFVTTTRLCFSVSLLLFAPGLHAQQSYVDGRPAAKHRMACRDEGIVLRYGDGPDSCDTYGAREAVVNKEGDRYYLFYDGAGKDGWIACLAESQDLRNWTKRGLMLELGKPGSNDAKSASSPWVIKEKDTWHMFYVGTPNTTPPPNRIPAFPYLTMKAQSRSLAGPWKKQYEVVALPPKENSYYTVTSSPGFIVRQGNEYLQFFSGATQEGKITKRTLGIARTKDLNASWKIDENPIFPLDEQIENSSVFFDAKTKTWYLFTNHIGINQKREEYTDAIWVYWTKDINHWRAADKAIVLDAKNSSWAKGAIGMPTVIQVGNRLALLYDAVEGSSTSHMRRNIGLAWMELPLQIVE</sequence>